<dbReference type="Proteomes" id="UP000006443">
    <property type="component" value="Unassembled WGS sequence"/>
</dbReference>
<dbReference type="Pfam" id="PF06831">
    <property type="entry name" value="H2TH"/>
    <property type="match status" value="1"/>
</dbReference>
<dbReference type="Pfam" id="PF06827">
    <property type="entry name" value="zf-FPG_IleRS"/>
    <property type="match status" value="1"/>
</dbReference>
<evidence type="ECO:0000256" key="7">
    <source>
        <dbReference type="ARBA" id="ARBA00022801"/>
    </source>
</evidence>
<feature type="domain" description="FPG-type" evidence="16">
    <location>
        <begin position="240"/>
        <end position="274"/>
    </location>
</feature>
<dbReference type="GO" id="GO:0140078">
    <property type="term" value="F:class I DNA-(apurinic or apyrimidinic site) endonuclease activity"/>
    <property type="evidence" value="ECO:0007669"/>
    <property type="project" value="UniProtKB-EC"/>
</dbReference>
<keyword evidence="5 15" id="KW-0227">DNA damage</keyword>
<evidence type="ECO:0000256" key="2">
    <source>
        <dbReference type="ARBA" id="ARBA00009409"/>
    </source>
</evidence>
<dbReference type="RefSeq" id="WP_008517697.1">
    <property type="nucleotide sequence ID" value="NZ_ACJM01000013.1"/>
</dbReference>
<dbReference type="SUPFAM" id="SSF57716">
    <property type="entry name" value="Glucocorticoid receptor-like (DNA-binding domain)"/>
    <property type="match status" value="1"/>
</dbReference>
<dbReference type="PANTHER" id="PTHR22993">
    <property type="entry name" value="FORMAMIDOPYRIMIDINE-DNA GLYCOSYLASE"/>
    <property type="match status" value="1"/>
</dbReference>
<evidence type="ECO:0000259" key="17">
    <source>
        <dbReference type="PROSITE" id="PS51068"/>
    </source>
</evidence>
<evidence type="ECO:0000313" key="19">
    <source>
        <dbReference type="Proteomes" id="UP000006443"/>
    </source>
</evidence>
<accession>C0GIR7</accession>
<comment type="caution">
    <text evidence="18">The sequence shown here is derived from an EMBL/GenBank/DDBJ whole genome shotgun (WGS) entry which is preliminary data.</text>
</comment>
<gene>
    <name evidence="15" type="primary">mutM</name>
    <name evidence="15" type="synonym">fpg</name>
    <name evidence="18" type="ORF">DealDRAFT_2376</name>
</gene>
<dbReference type="CDD" id="cd08966">
    <property type="entry name" value="EcFpg-like_N"/>
    <property type="match status" value="1"/>
</dbReference>
<sequence length="274" mass="30671">MPELPEVETIRCGLEQVLPGRVFAAVEIGYGGSIKDPAAADVMTRLPGKRVTGTGRRGKYLQIFLDDDSVLVIHLRMTGQLVFNEGAAVTDKHTHVVFSFTDGSTLAFSDIRKFGTIWWVPISRLDHIKGLATLGPEPLSADFHFSYLNREVEKRTVTIKALLLNQQFLAGLGNIYADEILHRAQILPQRKARSLSRQERQHLFSAIREVLAEAIECRGTSMSDYRDSAGALGEFQNRLQVYGRRDQDCPRCQKKISRSKVAGRGTHYCTSCQH</sequence>
<dbReference type="NCBIfam" id="NF002211">
    <property type="entry name" value="PRK01103.1"/>
    <property type="match status" value="1"/>
</dbReference>
<evidence type="ECO:0000256" key="1">
    <source>
        <dbReference type="ARBA" id="ARBA00001668"/>
    </source>
</evidence>
<dbReference type="EC" id="4.2.99.18" evidence="15"/>
<comment type="catalytic activity">
    <reaction evidence="1 15">
        <text>Hydrolysis of DNA containing ring-opened 7-methylguanine residues, releasing 2,6-diamino-4-hydroxy-5-(N-methyl)formamidopyrimidine.</text>
        <dbReference type="EC" id="3.2.2.23"/>
    </reaction>
</comment>
<evidence type="ECO:0000256" key="4">
    <source>
        <dbReference type="ARBA" id="ARBA00022723"/>
    </source>
</evidence>
<keyword evidence="10 15" id="KW-0234">DNA repair</keyword>
<dbReference type="PROSITE" id="PS51066">
    <property type="entry name" value="ZF_FPG_2"/>
    <property type="match status" value="1"/>
</dbReference>
<feature type="binding site" evidence="15">
    <location>
        <position position="155"/>
    </location>
    <ligand>
        <name>DNA</name>
        <dbReference type="ChEBI" id="CHEBI:16991"/>
    </ligand>
</feature>
<dbReference type="SMART" id="SM00898">
    <property type="entry name" value="Fapy_DNA_glyco"/>
    <property type="match status" value="1"/>
</dbReference>
<feature type="binding site" evidence="15">
    <location>
        <position position="93"/>
    </location>
    <ligand>
        <name>DNA</name>
        <dbReference type="ChEBI" id="CHEBI:16991"/>
    </ligand>
</feature>
<evidence type="ECO:0000259" key="16">
    <source>
        <dbReference type="PROSITE" id="PS51066"/>
    </source>
</evidence>
<reference evidence="18 19" key="1">
    <citation type="submission" date="2009-02" db="EMBL/GenBank/DDBJ databases">
        <title>Sequencing of the draft genome and assembly of Dethiobacter alkaliphilus AHT 1.</title>
        <authorList>
            <consortium name="US DOE Joint Genome Institute (JGI-PGF)"/>
            <person name="Lucas S."/>
            <person name="Copeland A."/>
            <person name="Lapidus A."/>
            <person name="Glavina del Rio T."/>
            <person name="Dalin E."/>
            <person name="Tice H."/>
            <person name="Bruce D."/>
            <person name="Goodwin L."/>
            <person name="Pitluck S."/>
            <person name="Larimer F."/>
            <person name="Land M.L."/>
            <person name="Hauser L."/>
            <person name="Muyzer G."/>
        </authorList>
    </citation>
    <scope>NUCLEOTIDE SEQUENCE [LARGE SCALE GENOMIC DNA]</scope>
    <source>
        <strain evidence="18 19">AHT 1</strain>
    </source>
</reference>
<protein>
    <recommendedName>
        <fullName evidence="15">Formamidopyrimidine-DNA glycosylase</fullName>
        <shortName evidence="15">Fapy-DNA glycosylase</shortName>
        <ecNumber evidence="15">3.2.2.23</ecNumber>
    </recommendedName>
    <alternativeName>
        <fullName evidence="15">DNA-(apurinic or apyrimidinic site) lyase MutM</fullName>
        <shortName evidence="15">AP lyase MutM</shortName>
        <ecNumber evidence="15">4.2.99.18</ecNumber>
    </alternativeName>
</protein>
<evidence type="ECO:0000256" key="6">
    <source>
        <dbReference type="ARBA" id="ARBA00022771"/>
    </source>
</evidence>
<comment type="function">
    <text evidence="15">Involved in base excision repair of DNA damaged by oxidation or by mutagenic agents. Acts as DNA glycosylase that recognizes and removes damaged bases. Has a preference for oxidized purines, such as 7,8-dihydro-8-oxoguanine (8-oxoG). Has AP (apurinic/apyrimidinic) lyase activity and introduces nicks in the DNA strand. Cleaves the DNA backbone by beta-delta elimination to generate a single-strand break at the site of the removed base with both 3'- and 5'-phosphates.</text>
</comment>
<comment type="cofactor">
    <cofactor evidence="15">
        <name>Zn(2+)</name>
        <dbReference type="ChEBI" id="CHEBI:29105"/>
    </cofactor>
    <text evidence="15">Binds 1 zinc ion per subunit.</text>
</comment>
<dbReference type="eggNOG" id="COG0266">
    <property type="taxonomic scope" value="Bacteria"/>
</dbReference>
<feature type="active site" description="Proton donor; for delta-elimination activity" evidence="15">
    <location>
        <position position="264"/>
    </location>
</feature>
<keyword evidence="19" id="KW-1185">Reference proteome</keyword>
<dbReference type="PANTHER" id="PTHR22993:SF9">
    <property type="entry name" value="FORMAMIDOPYRIMIDINE-DNA GLYCOSYLASE"/>
    <property type="match status" value="1"/>
</dbReference>
<dbReference type="Gene3D" id="3.20.190.10">
    <property type="entry name" value="MutM-like, N-terminal"/>
    <property type="match status" value="1"/>
</dbReference>
<name>C0GIR7_DETAL</name>
<evidence type="ECO:0000313" key="18">
    <source>
        <dbReference type="EMBL" id="EEG76731.1"/>
    </source>
</evidence>
<keyword evidence="8 15" id="KW-0862">Zinc</keyword>
<dbReference type="FunFam" id="1.10.8.50:FF:000003">
    <property type="entry name" value="Formamidopyrimidine-DNA glycosylase"/>
    <property type="match status" value="1"/>
</dbReference>
<evidence type="ECO:0000256" key="15">
    <source>
        <dbReference type="HAMAP-Rule" id="MF_00103"/>
    </source>
</evidence>
<dbReference type="InterPro" id="IPR035937">
    <property type="entry name" value="FPG_N"/>
</dbReference>
<dbReference type="EC" id="3.2.2.23" evidence="15"/>
<dbReference type="InterPro" id="IPR020629">
    <property type="entry name" value="FPG_Glyclase"/>
</dbReference>
<proteinExistence type="inferred from homology"/>
<feature type="active site" description="Proton donor; for beta-elimination activity" evidence="15">
    <location>
        <position position="59"/>
    </location>
</feature>
<dbReference type="InterPro" id="IPR012319">
    <property type="entry name" value="FPG_cat"/>
</dbReference>
<dbReference type="STRING" id="555088.DealDRAFT_2376"/>
<evidence type="ECO:0000256" key="12">
    <source>
        <dbReference type="ARBA" id="ARBA00023268"/>
    </source>
</evidence>
<dbReference type="GO" id="GO:0003684">
    <property type="term" value="F:damaged DNA binding"/>
    <property type="evidence" value="ECO:0007669"/>
    <property type="project" value="InterPro"/>
</dbReference>
<dbReference type="GO" id="GO:0006284">
    <property type="term" value="P:base-excision repair"/>
    <property type="evidence" value="ECO:0007669"/>
    <property type="project" value="InterPro"/>
</dbReference>
<dbReference type="HAMAP" id="MF_00103">
    <property type="entry name" value="Fapy_DNA_glycosyl"/>
    <property type="match status" value="1"/>
</dbReference>
<evidence type="ECO:0000256" key="5">
    <source>
        <dbReference type="ARBA" id="ARBA00022763"/>
    </source>
</evidence>
<evidence type="ECO:0000256" key="10">
    <source>
        <dbReference type="ARBA" id="ARBA00023204"/>
    </source>
</evidence>
<dbReference type="GO" id="GO:0034039">
    <property type="term" value="F:8-oxo-7,8-dihydroguanine DNA N-glycosylase activity"/>
    <property type="evidence" value="ECO:0007669"/>
    <property type="project" value="TreeGrafter"/>
</dbReference>
<evidence type="ECO:0000256" key="9">
    <source>
        <dbReference type="ARBA" id="ARBA00023125"/>
    </source>
</evidence>
<keyword evidence="12 15" id="KW-0511">Multifunctional enzyme</keyword>
<evidence type="ECO:0000256" key="3">
    <source>
        <dbReference type="ARBA" id="ARBA00011245"/>
    </source>
</evidence>
<feature type="active site" description="Proton donor" evidence="15">
    <location>
        <position position="3"/>
    </location>
</feature>
<dbReference type="SUPFAM" id="SSF81624">
    <property type="entry name" value="N-terminal domain of MutM-like DNA repair proteins"/>
    <property type="match status" value="1"/>
</dbReference>
<dbReference type="InterPro" id="IPR010663">
    <property type="entry name" value="Znf_FPG/IleRS"/>
</dbReference>
<dbReference type="EMBL" id="ACJM01000013">
    <property type="protein sequence ID" value="EEG76731.1"/>
    <property type="molecule type" value="Genomic_DNA"/>
</dbReference>
<dbReference type="InterPro" id="IPR000214">
    <property type="entry name" value="Znf_DNA_glyclase/AP_lyase"/>
</dbReference>
<feature type="active site" description="Schiff-base intermediate with DNA" evidence="15">
    <location>
        <position position="2"/>
    </location>
</feature>
<evidence type="ECO:0000256" key="8">
    <source>
        <dbReference type="ARBA" id="ARBA00022833"/>
    </source>
</evidence>
<keyword evidence="11 15" id="KW-0456">Lyase</keyword>
<keyword evidence="7 15" id="KW-0378">Hydrolase</keyword>
<dbReference type="AlphaFoldDB" id="C0GIR7"/>
<organism evidence="18 19">
    <name type="scientific">Dethiobacter alkaliphilus AHT 1</name>
    <dbReference type="NCBI Taxonomy" id="555088"/>
    <lineage>
        <taxon>Bacteria</taxon>
        <taxon>Bacillati</taxon>
        <taxon>Bacillota</taxon>
        <taxon>Dethiobacteria</taxon>
        <taxon>Dethiobacterales</taxon>
        <taxon>Dethiobacteraceae</taxon>
        <taxon>Dethiobacter</taxon>
    </lineage>
</organism>
<dbReference type="OrthoDB" id="9800855at2"/>
<dbReference type="Pfam" id="PF01149">
    <property type="entry name" value="Fapy_DNA_glyco"/>
    <property type="match status" value="1"/>
</dbReference>
<comment type="subunit">
    <text evidence="3 15">Monomer.</text>
</comment>
<dbReference type="SUPFAM" id="SSF46946">
    <property type="entry name" value="S13-like H2TH domain"/>
    <property type="match status" value="1"/>
</dbReference>
<dbReference type="PROSITE" id="PS51068">
    <property type="entry name" value="FPG_CAT"/>
    <property type="match status" value="1"/>
</dbReference>
<dbReference type="Gene3D" id="1.10.8.50">
    <property type="match status" value="1"/>
</dbReference>
<feature type="binding site" evidence="15">
    <location>
        <position position="112"/>
    </location>
    <ligand>
        <name>DNA</name>
        <dbReference type="ChEBI" id="CHEBI:16991"/>
    </ligand>
</feature>
<evidence type="ECO:0000256" key="14">
    <source>
        <dbReference type="ARBA" id="ARBA00044632"/>
    </source>
</evidence>
<evidence type="ECO:0000256" key="11">
    <source>
        <dbReference type="ARBA" id="ARBA00023239"/>
    </source>
</evidence>
<evidence type="ECO:0000256" key="13">
    <source>
        <dbReference type="ARBA" id="ARBA00023295"/>
    </source>
</evidence>
<dbReference type="SMART" id="SM01232">
    <property type="entry name" value="H2TH"/>
    <property type="match status" value="1"/>
</dbReference>
<dbReference type="GO" id="GO:0008270">
    <property type="term" value="F:zinc ion binding"/>
    <property type="evidence" value="ECO:0007669"/>
    <property type="project" value="UniProtKB-UniRule"/>
</dbReference>
<dbReference type="NCBIfam" id="TIGR00577">
    <property type="entry name" value="fpg"/>
    <property type="match status" value="1"/>
</dbReference>
<dbReference type="InterPro" id="IPR010979">
    <property type="entry name" value="Ribosomal_uS13-like_H2TH"/>
</dbReference>
<comment type="catalytic activity">
    <reaction evidence="14 15">
        <text>2'-deoxyribonucleotide-(2'-deoxyribose 5'-phosphate)-2'-deoxyribonucleotide-DNA = a 3'-end 2'-deoxyribonucleotide-(2,3-dehydro-2,3-deoxyribose 5'-phosphate)-DNA + a 5'-end 5'-phospho-2'-deoxyribonucleoside-DNA + H(+)</text>
        <dbReference type="Rhea" id="RHEA:66592"/>
        <dbReference type="Rhea" id="RHEA-COMP:13180"/>
        <dbReference type="Rhea" id="RHEA-COMP:16897"/>
        <dbReference type="Rhea" id="RHEA-COMP:17067"/>
        <dbReference type="ChEBI" id="CHEBI:15378"/>
        <dbReference type="ChEBI" id="CHEBI:136412"/>
        <dbReference type="ChEBI" id="CHEBI:157695"/>
        <dbReference type="ChEBI" id="CHEBI:167181"/>
        <dbReference type="EC" id="4.2.99.18"/>
    </reaction>
</comment>
<feature type="domain" description="Formamidopyrimidine-DNA glycosylase catalytic" evidence="17">
    <location>
        <begin position="2"/>
        <end position="115"/>
    </location>
</feature>
<dbReference type="GO" id="GO:0003690">
    <property type="term" value="F:double-stranded DNA binding"/>
    <property type="evidence" value="ECO:0007669"/>
    <property type="project" value="UniProtKB-ARBA"/>
</dbReference>
<comment type="similarity">
    <text evidence="2 15">Belongs to the FPG family.</text>
</comment>
<dbReference type="InterPro" id="IPR015886">
    <property type="entry name" value="H2TH_FPG"/>
</dbReference>
<keyword evidence="13 15" id="KW-0326">Glycosidase</keyword>
<keyword evidence="6 15" id="KW-0863">Zinc-finger</keyword>
<keyword evidence="4 15" id="KW-0479">Metal-binding</keyword>
<keyword evidence="9 15" id="KW-0238">DNA-binding</keyword>